<keyword evidence="6 8" id="KW-0472">Membrane</keyword>
<dbReference type="OrthoDB" id="9764363at2"/>
<dbReference type="PIRSF" id="PIRSF001217">
    <property type="entry name" value="Protease_4_SppA"/>
    <property type="match status" value="1"/>
</dbReference>
<dbReference type="CDD" id="cd07023">
    <property type="entry name" value="S49_Sppa_N_C"/>
    <property type="match status" value="1"/>
</dbReference>
<dbReference type="RefSeq" id="WP_047875726.1">
    <property type="nucleotide sequence ID" value="NZ_BMYC01000002.1"/>
</dbReference>
<dbReference type="NCBIfam" id="TIGR00706">
    <property type="entry name" value="SppA_dom"/>
    <property type="match status" value="1"/>
</dbReference>
<dbReference type="Gene3D" id="3.90.226.10">
    <property type="entry name" value="2-enoyl-CoA Hydratase, Chain A, domain 1"/>
    <property type="match status" value="3"/>
</dbReference>
<feature type="active site" description="Proton donor/acceptor" evidence="7">
    <location>
        <position position="205"/>
    </location>
</feature>
<dbReference type="Gene3D" id="6.20.330.10">
    <property type="match status" value="1"/>
</dbReference>
<comment type="caution">
    <text evidence="10">The sequence shown here is derived from an EMBL/GenBank/DDBJ whole genome shotgun (WGS) entry which is preliminary data.</text>
</comment>
<feature type="domain" description="Peptidase S49" evidence="9">
    <location>
        <begin position="137"/>
        <end position="288"/>
    </location>
</feature>
<evidence type="ECO:0000256" key="4">
    <source>
        <dbReference type="ARBA" id="ARBA00022801"/>
    </source>
</evidence>
<evidence type="ECO:0000256" key="8">
    <source>
        <dbReference type="SAM" id="Phobius"/>
    </source>
</evidence>
<dbReference type="PANTHER" id="PTHR33209">
    <property type="entry name" value="PROTEASE 4"/>
    <property type="match status" value="1"/>
</dbReference>
<keyword evidence="8" id="KW-0812">Transmembrane</keyword>
<dbReference type="AlphaFoldDB" id="A0A0J1GIU4"/>
<dbReference type="GO" id="GO:0008236">
    <property type="term" value="F:serine-type peptidase activity"/>
    <property type="evidence" value="ECO:0007669"/>
    <property type="project" value="UniProtKB-KW"/>
</dbReference>
<dbReference type="SUPFAM" id="SSF52096">
    <property type="entry name" value="ClpP/crotonase"/>
    <property type="match status" value="2"/>
</dbReference>
<evidence type="ECO:0000256" key="5">
    <source>
        <dbReference type="ARBA" id="ARBA00022825"/>
    </source>
</evidence>
<evidence type="ECO:0000256" key="7">
    <source>
        <dbReference type="PIRSR" id="PIRSR001217-1"/>
    </source>
</evidence>
<dbReference type="InterPro" id="IPR004635">
    <property type="entry name" value="Pept_S49_SppA"/>
</dbReference>
<keyword evidence="8" id="KW-1133">Transmembrane helix</keyword>
<dbReference type="GO" id="GO:0016020">
    <property type="term" value="C:membrane"/>
    <property type="evidence" value="ECO:0007669"/>
    <property type="project" value="UniProtKB-SubCell"/>
</dbReference>
<dbReference type="InterPro" id="IPR004634">
    <property type="entry name" value="Pept_S49_pIV"/>
</dbReference>
<evidence type="ECO:0000256" key="6">
    <source>
        <dbReference type="ARBA" id="ARBA00023136"/>
    </source>
</evidence>
<dbReference type="Proteomes" id="UP000036426">
    <property type="component" value="Unassembled WGS sequence"/>
</dbReference>
<comment type="similarity">
    <text evidence="2">Belongs to the peptidase S49 family.</text>
</comment>
<dbReference type="Pfam" id="PF01343">
    <property type="entry name" value="Peptidase_S49"/>
    <property type="match status" value="2"/>
</dbReference>
<keyword evidence="11" id="KW-1185">Reference proteome</keyword>
<dbReference type="PATRIC" id="fig|754436.4.peg.3700"/>
<keyword evidence="5" id="KW-0720">Serine protease</keyword>
<dbReference type="InterPro" id="IPR047272">
    <property type="entry name" value="S49_SppA_C"/>
</dbReference>
<sequence>MKVIFKGIGKLFGWIGKGINILRQVITNLLFFVVIGAWLFIFNESSKGPELPEKAALVLDISGPIVERQTPVNAYNELVKGALGQPPAQETVLFDVVDTIRAAAKDDRITGLVLNLKEMQETSLTKMRYIAKAITEFKQTGKPVVAIGEHYKQSQYYLSSYADTIYMAPDGGVMLQGYGTYSLYYKSLLEKLNVNTHVFRVGTYKSFVEPYTLDGMSDAAREANSVWLNQLWGAYTSDVAANREIDASVMTPKLDTLIEQFKAVDGDWAQLNLNQGLVDELLSRPALRQRLMDLFGDNKEHSFNQISYYDYQPTVKDPMIAPEGDELDQTASVNQVAVVVASGAIMDGPQQNNNVGGDTTAALLRNARFDENVKAVVLRVDSPGGSAFASEVIRNEVDALKAAGKPVVVSMSSVAASGGYWISASADKIMAQPTTITGSIGIFAIMTTFEKGLEKMGVYSDGVGTTPFAGVGVTRELPEGVSELFQISIENGYHRFINLVSQSRHMTLEQADKVAQGRVWTGQDALKLGLVDALGDFDDAVDSAAELADIGDNYQIEWMKQPLSPFEMFMKDISGQAKLWITEAMWGSVPEALQPVSQQVVTDLTTLGNFNDPKGQYAFCINCLNIEK</sequence>
<dbReference type="InterPro" id="IPR002142">
    <property type="entry name" value="Peptidase_S49"/>
</dbReference>
<dbReference type="CDD" id="cd07018">
    <property type="entry name" value="S49_SppA_67K_type"/>
    <property type="match status" value="1"/>
</dbReference>
<name>A0A0J1GIU4_9GAMM</name>
<dbReference type="NCBIfam" id="TIGR00705">
    <property type="entry name" value="SppA_67K"/>
    <property type="match status" value="1"/>
</dbReference>
<reference evidence="10 11" key="1">
    <citation type="submission" date="2015-05" db="EMBL/GenBank/DDBJ databases">
        <title>Photobacterium galathea sp. nov.</title>
        <authorList>
            <person name="Machado H."/>
            <person name="Gram L."/>
        </authorList>
    </citation>
    <scope>NUCLEOTIDE SEQUENCE [LARGE SCALE GENOMIC DNA]</scope>
    <source>
        <strain evidence="10 11">DSM 25995</strain>
    </source>
</reference>
<accession>A0A0J1GIU4</accession>
<evidence type="ECO:0000313" key="10">
    <source>
        <dbReference type="EMBL" id="KLU99423.1"/>
    </source>
</evidence>
<evidence type="ECO:0000256" key="3">
    <source>
        <dbReference type="ARBA" id="ARBA00022670"/>
    </source>
</evidence>
<keyword evidence="4" id="KW-0378">Hydrolase</keyword>
<organism evidence="10 11">
    <name type="scientific">Photobacterium aphoticum</name>
    <dbReference type="NCBI Taxonomy" id="754436"/>
    <lineage>
        <taxon>Bacteria</taxon>
        <taxon>Pseudomonadati</taxon>
        <taxon>Pseudomonadota</taxon>
        <taxon>Gammaproteobacteria</taxon>
        <taxon>Vibrionales</taxon>
        <taxon>Vibrionaceae</taxon>
        <taxon>Photobacterium</taxon>
    </lineage>
</organism>
<dbReference type="EMBL" id="LDOV01000031">
    <property type="protein sequence ID" value="KLU99423.1"/>
    <property type="molecule type" value="Genomic_DNA"/>
</dbReference>
<feature type="transmembrane region" description="Helical" evidence="8">
    <location>
        <begin position="21"/>
        <end position="41"/>
    </location>
</feature>
<gene>
    <name evidence="10" type="ORF">ABT58_17460</name>
</gene>
<evidence type="ECO:0000256" key="2">
    <source>
        <dbReference type="ARBA" id="ARBA00008683"/>
    </source>
</evidence>
<evidence type="ECO:0000256" key="1">
    <source>
        <dbReference type="ARBA" id="ARBA00004370"/>
    </source>
</evidence>
<dbReference type="InterPro" id="IPR047217">
    <property type="entry name" value="S49_SppA_67K_type_N"/>
</dbReference>
<feature type="domain" description="Peptidase S49" evidence="9">
    <location>
        <begin position="400"/>
        <end position="550"/>
    </location>
</feature>
<keyword evidence="3 10" id="KW-0645">Protease</keyword>
<evidence type="ECO:0000259" key="9">
    <source>
        <dbReference type="Pfam" id="PF01343"/>
    </source>
</evidence>
<feature type="active site" description="Nucleophile" evidence="7">
    <location>
        <position position="417"/>
    </location>
</feature>
<dbReference type="InterPro" id="IPR029045">
    <property type="entry name" value="ClpP/crotonase-like_dom_sf"/>
</dbReference>
<comment type="subcellular location">
    <subcellularLocation>
        <location evidence="1">Membrane</location>
    </subcellularLocation>
</comment>
<dbReference type="GO" id="GO:0006465">
    <property type="term" value="P:signal peptide processing"/>
    <property type="evidence" value="ECO:0007669"/>
    <property type="project" value="InterPro"/>
</dbReference>
<dbReference type="PANTHER" id="PTHR33209:SF1">
    <property type="entry name" value="PEPTIDASE S49 DOMAIN-CONTAINING PROTEIN"/>
    <property type="match status" value="1"/>
</dbReference>
<protein>
    <submittedName>
        <fullName evidence="10">Protease 4</fullName>
    </submittedName>
</protein>
<evidence type="ECO:0000313" key="11">
    <source>
        <dbReference type="Proteomes" id="UP000036426"/>
    </source>
</evidence>
<proteinExistence type="inferred from homology"/>